<name>A0AAV1D4R1_OLDCO</name>
<evidence type="ECO:0000313" key="2">
    <source>
        <dbReference type="Proteomes" id="UP001161247"/>
    </source>
</evidence>
<accession>A0AAV1D4R1</accession>
<dbReference type="Proteomes" id="UP001161247">
    <property type="component" value="Chromosome 4"/>
</dbReference>
<dbReference type="EMBL" id="OX459121">
    <property type="protein sequence ID" value="CAI9102578.1"/>
    <property type="molecule type" value="Genomic_DNA"/>
</dbReference>
<protein>
    <submittedName>
        <fullName evidence="1">OLC1v1000868C1</fullName>
    </submittedName>
</protein>
<sequence>MESLLNRSSLSTLVQEWSFPAGGSSSPKRFLVLWNEEDEEIDCTFVRSRYPSTRSDNWMIKDKIRKALENVDLACFLSILAQFWAIDGRCFLQTLYQPFGMTYLGKELYSY</sequence>
<proteinExistence type="predicted"/>
<evidence type="ECO:0000313" key="1">
    <source>
        <dbReference type="EMBL" id="CAI9102578.1"/>
    </source>
</evidence>
<gene>
    <name evidence="1" type="ORF">OLC1_LOCUS11909</name>
</gene>
<dbReference type="AlphaFoldDB" id="A0AAV1D4R1"/>
<keyword evidence="2" id="KW-1185">Reference proteome</keyword>
<reference evidence="1" key="1">
    <citation type="submission" date="2023-03" db="EMBL/GenBank/DDBJ databases">
        <authorList>
            <person name="Julca I."/>
        </authorList>
    </citation>
    <scope>NUCLEOTIDE SEQUENCE</scope>
</reference>
<organism evidence="1 2">
    <name type="scientific">Oldenlandia corymbosa var. corymbosa</name>
    <dbReference type="NCBI Taxonomy" id="529605"/>
    <lineage>
        <taxon>Eukaryota</taxon>
        <taxon>Viridiplantae</taxon>
        <taxon>Streptophyta</taxon>
        <taxon>Embryophyta</taxon>
        <taxon>Tracheophyta</taxon>
        <taxon>Spermatophyta</taxon>
        <taxon>Magnoliopsida</taxon>
        <taxon>eudicotyledons</taxon>
        <taxon>Gunneridae</taxon>
        <taxon>Pentapetalae</taxon>
        <taxon>asterids</taxon>
        <taxon>lamiids</taxon>
        <taxon>Gentianales</taxon>
        <taxon>Rubiaceae</taxon>
        <taxon>Rubioideae</taxon>
        <taxon>Spermacoceae</taxon>
        <taxon>Hedyotis-Oldenlandia complex</taxon>
        <taxon>Oldenlandia</taxon>
    </lineage>
</organism>